<accession>A0A9D4UQJ2</accession>
<evidence type="ECO:0000313" key="2">
    <source>
        <dbReference type="Proteomes" id="UP000886520"/>
    </source>
</evidence>
<gene>
    <name evidence="1" type="ORF">GOP47_0012186</name>
</gene>
<keyword evidence="2" id="KW-1185">Reference proteome</keyword>
<organism evidence="1 2">
    <name type="scientific">Adiantum capillus-veneris</name>
    <name type="common">Maidenhair fern</name>
    <dbReference type="NCBI Taxonomy" id="13818"/>
    <lineage>
        <taxon>Eukaryota</taxon>
        <taxon>Viridiplantae</taxon>
        <taxon>Streptophyta</taxon>
        <taxon>Embryophyta</taxon>
        <taxon>Tracheophyta</taxon>
        <taxon>Polypodiopsida</taxon>
        <taxon>Polypodiidae</taxon>
        <taxon>Polypodiales</taxon>
        <taxon>Pteridineae</taxon>
        <taxon>Pteridaceae</taxon>
        <taxon>Vittarioideae</taxon>
        <taxon>Adiantum</taxon>
    </lineage>
</organism>
<evidence type="ECO:0000313" key="1">
    <source>
        <dbReference type="EMBL" id="KAI5072080.1"/>
    </source>
</evidence>
<sequence>MSLQLRILVSVAYFGGGGKVGVGTERGGEAGLGTAAGDIAARGIPEEADDEEVVVREIGLEVHLLANVFI</sequence>
<dbReference type="Proteomes" id="UP000886520">
    <property type="component" value="Chromosome 12"/>
</dbReference>
<reference evidence="1" key="1">
    <citation type="submission" date="2021-01" db="EMBL/GenBank/DDBJ databases">
        <title>Adiantum capillus-veneris genome.</title>
        <authorList>
            <person name="Fang Y."/>
            <person name="Liao Q."/>
        </authorList>
    </citation>
    <scope>NUCLEOTIDE SEQUENCE</scope>
    <source>
        <strain evidence="1">H3</strain>
        <tissue evidence="1">Leaf</tissue>
    </source>
</reference>
<comment type="caution">
    <text evidence="1">The sequence shown here is derived from an EMBL/GenBank/DDBJ whole genome shotgun (WGS) entry which is preliminary data.</text>
</comment>
<dbReference type="AlphaFoldDB" id="A0A9D4UQJ2"/>
<proteinExistence type="predicted"/>
<protein>
    <submittedName>
        <fullName evidence="1">Uncharacterized protein</fullName>
    </submittedName>
</protein>
<name>A0A9D4UQJ2_ADICA</name>
<dbReference type="EMBL" id="JABFUD020000012">
    <property type="protein sequence ID" value="KAI5072080.1"/>
    <property type="molecule type" value="Genomic_DNA"/>
</dbReference>